<feature type="region of interest" description="Disordered" evidence="1">
    <location>
        <begin position="249"/>
        <end position="277"/>
    </location>
</feature>
<keyword evidence="3" id="KW-0966">Cell projection</keyword>
<organism evidence="3 4">
    <name type="scientific">Thalassovita aquimarina</name>
    <dbReference type="NCBI Taxonomy" id="2785917"/>
    <lineage>
        <taxon>Bacteria</taxon>
        <taxon>Pseudomonadati</taxon>
        <taxon>Pseudomonadota</taxon>
        <taxon>Alphaproteobacteria</taxon>
        <taxon>Rhodobacterales</taxon>
        <taxon>Roseobacteraceae</taxon>
        <taxon>Thalassovita</taxon>
    </lineage>
</organism>
<sequence>MPQTVTPASAAGAPSIFPANLSGIVARDREGSADFAELLQGSRKSAAAPGGQPTDGEAAANGETSASVETDAEGETPVDGETGLPEDGTALLPLAVLSGEAGDKAGLPSTIDRLKLTESSPAASNPGAGPAPDAVAAAIAGEAQGTSETVLSAAPSVAGKARADIVLGAVPETDAPAPASVARTGEAGTAVGTVQGDAAKSIETSTPLDTAQAALVSKATVQRVGMEENAGKGSATTIDAAAMAAQSPSQAAGKGASELARQLAPGQQVKPSIAEDAGDAPGAAIATAARLANGSLDEAAANDTAVTDETAAASHQSVKTAVQAALADAGRGRTAAVTAQLDTPAAQTPPASDQTARGSDSADPVLDGMTNEALALDTTAPEAEMMLKTMATHAITAAAAAQQAEAQASASAPQSGVVTVQAGEMGETVATAAPTASNAAPARTLQMVDPGWPTNLTSMIRAAQELGQSEIEIALQPEKLGKMTIRLDMRDSSNVAVNIVTESDAAARMLNDNQSRLAEMMQKAGFDLTQHQASSDQGFQGQNPHGGQAGRETHSETAMQQNLSEDGISAQSMQAGPDTGIDIIA</sequence>
<evidence type="ECO:0000313" key="4">
    <source>
        <dbReference type="Proteomes" id="UP001195941"/>
    </source>
</evidence>
<dbReference type="EMBL" id="JADMKU010000001">
    <property type="protein sequence ID" value="MBR9649622.1"/>
    <property type="molecule type" value="Genomic_DNA"/>
</dbReference>
<gene>
    <name evidence="3" type="ORF">IT775_00605</name>
</gene>
<evidence type="ECO:0000259" key="2">
    <source>
        <dbReference type="Pfam" id="PF02120"/>
    </source>
</evidence>
<dbReference type="Gene3D" id="3.30.750.140">
    <property type="match status" value="1"/>
</dbReference>
<comment type="caution">
    <text evidence="3">The sequence shown here is derived from an EMBL/GenBank/DDBJ whole genome shotgun (WGS) entry which is preliminary data.</text>
</comment>
<dbReference type="CDD" id="cd17470">
    <property type="entry name" value="T3SS_Flik_C"/>
    <property type="match status" value="1"/>
</dbReference>
<keyword evidence="3" id="KW-0969">Cilium</keyword>
<evidence type="ECO:0000313" key="3">
    <source>
        <dbReference type="EMBL" id="MBR9649622.1"/>
    </source>
</evidence>
<feature type="region of interest" description="Disordered" evidence="1">
    <location>
        <begin position="340"/>
        <end position="365"/>
    </location>
</feature>
<accession>A0ABS5HKV7</accession>
<dbReference type="RefSeq" id="WP_212699131.1">
    <property type="nucleotide sequence ID" value="NZ_JADMKU010000001.1"/>
</dbReference>
<dbReference type="Pfam" id="PF02120">
    <property type="entry name" value="Flg_hook"/>
    <property type="match status" value="1"/>
</dbReference>
<feature type="compositionally biased region" description="Polar residues" evidence="1">
    <location>
        <begin position="529"/>
        <end position="545"/>
    </location>
</feature>
<feature type="region of interest" description="Disordered" evidence="1">
    <location>
        <begin position="529"/>
        <end position="560"/>
    </location>
</feature>
<keyword evidence="3" id="KW-0282">Flagellum</keyword>
<dbReference type="Proteomes" id="UP001195941">
    <property type="component" value="Unassembled WGS sequence"/>
</dbReference>
<feature type="compositionally biased region" description="Polar residues" evidence="1">
    <location>
        <begin position="345"/>
        <end position="358"/>
    </location>
</feature>
<name>A0ABS5HKV7_9RHOB</name>
<feature type="domain" description="Flagellar hook-length control protein-like C-terminal" evidence="2">
    <location>
        <begin position="464"/>
        <end position="541"/>
    </location>
</feature>
<dbReference type="InterPro" id="IPR038610">
    <property type="entry name" value="FliK-like_C_sf"/>
</dbReference>
<protein>
    <submittedName>
        <fullName evidence="3">Flagellar hook-length control protein FliK</fullName>
    </submittedName>
</protein>
<proteinExistence type="predicted"/>
<feature type="region of interest" description="Disordered" evidence="1">
    <location>
        <begin position="41"/>
        <end position="89"/>
    </location>
</feature>
<evidence type="ECO:0000256" key="1">
    <source>
        <dbReference type="SAM" id="MobiDB-lite"/>
    </source>
</evidence>
<keyword evidence="4" id="KW-1185">Reference proteome</keyword>
<feature type="region of interest" description="Disordered" evidence="1">
    <location>
        <begin position="566"/>
        <end position="585"/>
    </location>
</feature>
<dbReference type="InterPro" id="IPR021136">
    <property type="entry name" value="Flagellar_hook_control-like_C"/>
</dbReference>
<reference evidence="3 4" key="1">
    <citation type="journal article" date="2021" name="Arch. Microbiol.">
        <title>Thalassobius aquimarinus sp. nov., isolated from the Sea of Japan seashore.</title>
        <authorList>
            <person name="Kurilenko V.V."/>
            <person name="Romanenko L.A."/>
            <person name="Chernysheva N.Y."/>
            <person name="Velansky P.V."/>
            <person name="Tekutyeva L.A."/>
            <person name="Isaeva M.P."/>
            <person name="Mikhailov V.V."/>
        </authorList>
    </citation>
    <scope>NUCLEOTIDE SEQUENCE [LARGE SCALE GENOMIC DNA]</scope>
    <source>
        <strain evidence="3 4">KMM 8518</strain>
    </source>
</reference>